<dbReference type="GO" id="GO:0008061">
    <property type="term" value="F:chitin binding"/>
    <property type="evidence" value="ECO:0007669"/>
    <property type="project" value="UniProtKB-KW"/>
</dbReference>
<evidence type="ECO:0000256" key="3">
    <source>
        <dbReference type="ARBA" id="ARBA00022669"/>
    </source>
</evidence>
<dbReference type="Pfam" id="PF00704">
    <property type="entry name" value="Glyco_hydro_18"/>
    <property type="match status" value="1"/>
</dbReference>
<dbReference type="SUPFAM" id="SSF54556">
    <property type="entry name" value="Chitinase insertion domain"/>
    <property type="match status" value="1"/>
</dbReference>
<dbReference type="SUPFAM" id="SSF51445">
    <property type="entry name" value="(Trans)glycosidases"/>
    <property type="match status" value="1"/>
</dbReference>
<dbReference type="GO" id="GO:0008843">
    <property type="term" value="F:endochitinase activity"/>
    <property type="evidence" value="ECO:0007669"/>
    <property type="project" value="UniProtKB-EC"/>
</dbReference>
<protein>
    <recommendedName>
        <fullName evidence="2">chitinase</fullName>
        <ecNumber evidence="2">3.2.1.14</ecNumber>
    </recommendedName>
</protein>
<dbReference type="InterPro" id="IPR036861">
    <property type="entry name" value="Endochitinase-like_sf"/>
</dbReference>
<dbReference type="InterPro" id="IPR017853">
    <property type="entry name" value="GH"/>
</dbReference>
<keyword evidence="6" id="KW-1185">Reference proteome</keyword>
<dbReference type="InterPro" id="IPR001223">
    <property type="entry name" value="Glyco_hydro18_cat"/>
</dbReference>
<dbReference type="EMBL" id="KB706153">
    <property type="protein sequence ID" value="EMR68912.1"/>
    <property type="molecule type" value="Genomic_DNA"/>
</dbReference>
<feature type="domain" description="GH18" evidence="4">
    <location>
        <begin position="149"/>
        <end position="462"/>
    </location>
</feature>
<proteinExistence type="inferred from homology"/>
<dbReference type="SUPFAM" id="SSF57016">
    <property type="entry name" value="Plant lectins/antimicrobial peptides"/>
    <property type="match status" value="1"/>
</dbReference>
<dbReference type="STRING" id="1287681.M7SX61"/>
<dbReference type="PROSITE" id="PS51910">
    <property type="entry name" value="GH18_2"/>
    <property type="match status" value="1"/>
</dbReference>
<gene>
    <name evidence="5" type="ORF">UCREL1_4070</name>
</gene>
<dbReference type="SMART" id="SM00636">
    <property type="entry name" value="Glyco_18"/>
    <property type="match status" value="1"/>
</dbReference>
<dbReference type="eggNOG" id="KOG2806">
    <property type="taxonomic scope" value="Eukaryota"/>
</dbReference>
<dbReference type="HOGENOM" id="CLU_002833_2_4_1"/>
<name>M7SX61_EUTLA</name>
<dbReference type="PANTHER" id="PTHR11177:SF333">
    <property type="entry name" value="CHITINASE"/>
    <property type="match status" value="1"/>
</dbReference>
<organism evidence="5 6">
    <name type="scientific">Eutypa lata (strain UCR-EL1)</name>
    <name type="common">Grapevine dieback disease fungus</name>
    <name type="synonym">Eutypa armeniacae</name>
    <dbReference type="NCBI Taxonomy" id="1287681"/>
    <lineage>
        <taxon>Eukaryota</taxon>
        <taxon>Fungi</taxon>
        <taxon>Dikarya</taxon>
        <taxon>Ascomycota</taxon>
        <taxon>Pezizomycotina</taxon>
        <taxon>Sordariomycetes</taxon>
        <taxon>Xylariomycetidae</taxon>
        <taxon>Xylariales</taxon>
        <taxon>Diatrypaceae</taxon>
        <taxon>Eutypa</taxon>
    </lineage>
</organism>
<dbReference type="InterPro" id="IPR011583">
    <property type="entry name" value="Chitinase_II/V-like_cat"/>
</dbReference>
<dbReference type="SMART" id="SM00270">
    <property type="entry name" value="ChtBD1"/>
    <property type="match status" value="2"/>
</dbReference>
<dbReference type="KEGG" id="ela:UCREL1_4070"/>
<evidence type="ECO:0000313" key="5">
    <source>
        <dbReference type="EMBL" id="EMR68912.1"/>
    </source>
</evidence>
<evidence type="ECO:0000259" key="4">
    <source>
        <dbReference type="PROSITE" id="PS51910"/>
    </source>
</evidence>
<dbReference type="GO" id="GO:0005975">
    <property type="term" value="P:carbohydrate metabolic process"/>
    <property type="evidence" value="ECO:0007669"/>
    <property type="project" value="InterPro"/>
</dbReference>
<dbReference type="Gene3D" id="3.10.50.10">
    <property type="match status" value="1"/>
</dbReference>
<evidence type="ECO:0000256" key="2">
    <source>
        <dbReference type="ARBA" id="ARBA00012729"/>
    </source>
</evidence>
<dbReference type="InterPro" id="IPR050314">
    <property type="entry name" value="Glycosyl_Hydrlase_18"/>
</dbReference>
<dbReference type="AlphaFoldDB" id="M7SX61"/>
<dbReference type="Gene3D" id="3.20.20.80">
    <property type="entry name" value="Glycosidases"/>
    <property type="match status" value="1"/>
</dbReference>
<dbReference type="CDD" id="cd00035">
    <property type="entry name" value="ChtBD1"/>
    <property type="match status" value="1"/>
</dbReference>
<reference evidence="6" key="1">
    <citation type="journal article" date="2013" name="Genome Announc.">
        <title>Draft genome sequence of the grapevine dieback fungus Eutypa lata UCR-EL1.</title>
        <authorList>
            <person name="Blanco-Ulate B."/>
            <person name="Rolshausen P.E."/>
            <person name="Cantu D."/>
        </authorList>
    </citation>
    <scope>NUCLEOTIDE SEQUENCE [LARGE SCALE GENOMIC DNA]</scope>
    <source>
        <strain evidence="6">UCR-EL1</strain>
    </source>
</reference>
<evidence type="ECO:0000256" key="1">
    <source>
        <dbReference type="ARBA" id="ARBA00008682"/>
    </source>
</evidence>
<dbReference type="InterPro" id="IPR029070">
    <property type="entry name" value="Chitinase_insertion_sf"/>
</dbReference>
<sequence length="462" mass="51048">MPYHTVAENGFNGTILARAMDFTPVASGSIFDKRQREEDPDTGALFCKNAPCPDDSCCGPAGICGYGPDFCGAGFTSNCNATAMCGIYADPESDGICGMNLFCSWGGWCGTSTVHCIEANEFTPCQQGFGSCEIIRPTTCGENSGTTGGRTIGYYLASNVRDRVCNRIAPDQIATDIYTHLYYSFASVDPNTFHIKPWDDADIPSMKEFTALKSSALQTWIAVGGYTFSDPGPTHTTWSDLCASAQARAAFIQSTKEFMLKYGFQGVDLDWEYPVAEERGGKRADTANFVFLLKEMREAYGTEFGISLTLAPDYWYLRWFDAKAMEPYVDYFGFMAYDLHGFWDADVETLGSIVRGQADVREIYNNTLPLYYAGLDPSKINFGLAWYGRGYTLSRPSKPGKCTNSAGVLSLTEIKNLIKEKNIEPRLNSESMMKELVWDAKTRRSALPSAQRFLRIENSTGS</sequence>
<comment type="similarity">
    <text evidence="1">Belongs to the glycosyl hydrolase 18 family. Chitinase class V subfamily.</text>
</comment>
<dbReference type="PANTHER" id="PTHR11177">
    <property type="entry name" value="CHITINASE"/>
    <property type="match status" value="1"/>
</dbReference>
<dbReference type="Proteomes" id="UP000012174">
    <property type="component" value="Unassembled WGS sequence"/>
</dbReference>
<dbReference type="OrthoDB" id="73875at2759"/>
<keyword evidence="3" id="KW-0147">Chitin-binding</keyword>
<dbReference type="Gene3D" id="3.30.60.10">
    <property type="entry name" value="Endochitinase-like"/>
    <property type="match status" value="1"/>
</dbReference>
<accession>M7SX61</accession>
<evidence type="ECO:0000313" key="6">
    <source>
        <dbReference type="Proteomes" id="UP000012174"/>
    </source>
</evidence>
<dbReference type="OMA" id="NTWIAVG"/>
<dbReference type="EC" id="3.2.1.14" evidence="2"/>
<dbReference type="InterPro" id="IPR001002">
    <property type="entry name" value="Chitin-bd_1"/>
</dbReference>